<evidence type="ECO:0000313" key="3">
    <source>
        <dbReference type="EMBL" id="KYD22592.1"/>
    </source>
</evidence>
<dbReference type="Proteomes" id="UP000075324">
    <property type="component" value="Unassembled WGS sequence"/>
</dbReference>
<keyword evidence="2" id="KW-0812">Transmembrane</keyword>
<reference evidence="3 4" key="1">
    <citation type="submission" date="2016-01" db="EMBL/GenBank/DDBJ databases">
        <title>Draft Genome Sequences of Seven Thermophilic Sporeformers Isolated from Foods.</title>
        <authorList>
            <person name="Berendsen E.M."/>
            <person name="Wells-Bennik M.H."/>
            <person name="Krawcyk A.O."/>
            <person name="De Jong A."/>
            <person name="Holsappel S."/>
            <person name="Eijlander R.T."/>
            <person name="Kuipers O.P."/>
        </authorList>
    </citation>
    <scope>NUCLEOTIDE SEQUENCE [LARGE SCALE GENOMIC DNA]</scope>
    <source>
        <strain evidence="3 4">B4110</strain>
    </source>
</reference>
<feature type="transmembrane region" description="Helical" evidence="2">
    <location>
        <begin position="6"/>
        <end position="26"/>
    </location>
</feature>
<feature type="compositionally biased region" description="Low complexity" evidence="1">
    <location>
        <begin position="80"/>
        <end position="90"/>
    </location>
</feature>
<name>A0A150MEA0_9BACL</name>
<dbReference type="AlphaFoldDB" id="A0A150MEA0"/>
<dbReference type="EMBL" id="LQYW01000178">
    <property type="protein sequence ID" value="KYD22592.1"/>
    <property type="molecule type" value="Genomic_DNA"/>
</dbReference>
<evidence type="ECO:0000313" key="4">
    <source>
        <dbReference type="Proteomes" id="UP000075324"/>
    </source>
</evidence>
<proteinExistence type="predicted"/>
<evidence type="ECO:0008006" key="5">
    <source>
        <dbReference type="Google" id="ProtNLM"/>
    </source>
</evidence>
<feature type="region of interest" description="Disordered" evidence="1">
    <location>
        <begin position="76"/>
        <end position="99"/>
    </location>
</feature>
<keyword evidence="2" id="KW-0472">Membrane</keyword>
<comment type="caution">
    <text evidence="3">The sequence shown here is derived from an EMBL/GenBank/DDBJ whole genome shotgun (WGS) entry which is preliminary data.</text>
</comment>
<dbReference type="RefSeq" id="WP_015864832.1">
    <property type="nucleotide sequence ID" value="NZ_LQYW01000178.1"/>
</dbReference>
<evidence type="ECO:0000256" key="1">
    <source>
        <dbReference type="SAM" id="MobiDB-lite"/>
    </source>
</evidence>
<keyword evidence="2" id="KW-1133">Transmembrane helix</keyword>
<accession>A0A150MEA0</accession>
<gene>
    <name evidence="3" type="ORF">B4110_2914</name>
</gene>
<sequence>MAKNNGGFLLGAIVGGIAGAVTVMLLTSEKGKQWLAEINETGKLEPMKTTATEWLEVAKEKTKEVTKFIPIGKTDEKLSSSESTTTSETSVIPISVPASEKDKENIEKLLKEAEEAFHDTEQKLQKQNETE</sequence>
<evidence type="ECO:0000256" key="2">
    <source>
        <dbReference type="SAM" id="Phobius"/>
    </source>
</evidence>
<protein>
    <recommendedName>
        <fullName evidence="5">YtxH domain-containing protein</fullName>
    </recommendedName>
</protein>
<organism evidence="3 4">
    <name type="scientific">Parageobacillus toebii</name>
    <dbReference type="NCBI Taxonomy" id="153151"/>
    <lineage>
        <taxon>Bacteria</taxon>
        <taxon>Bacillati</taxon>
        <taxon>Bacillota</taxon>
        <taxon>Bacilli</taxon>
        <taxon>Bacillales</taxon>
        <taxon>Anoxybacillaceae</taxon>
        <taxon>Parageobacillus</taxon>
    </lineage>
</organism>
<dbReference type="PATRIC" id="fig|153151.4.peg.2194"/>